<dbReference type="InterPro" id="IPR050697">
    <property type="entry name" value="Adenylyl/Guanylyl_Cyclase_3/4"/>
</dbReference>
<dbReference type="Proteomes" id="UP000002385">
    <property type="component" value="Chromosome"/>
</dbReference>
<dbReference type="PANTHER" id="PTHR43081">
    <property type="entry name" value="ADENYLATE CYCLASE, TERMINAL-DIFFERENTIATION SPECIFIC-RELATED"/>
    <property type="match status" value="1"/>
</dbReference>
<dbReference type="SUPFAM" id="SSF55073">
    <property type="entry name" value="Nucleotide cyclase"/>
    <property type="match status" value="1"/>
</dbReference>
<feature type="transmembrane region" description="Helical" evidence="1">
    <location>
        <begin position="77"/>
        <end position="101"/>
    </location>
</feature>
<dbReference type="GO" id="GO:0009190">
    <property type="term" value="P:cyclic nucleotide biosynthetic process"/>
    <property type="evidence" value="ECO:0007669"/>
    <property type="project" value="InterPro"/>
</dbReference>
<evidence type="ECO:0000313" key="4">
    <source>
        <dbReference type="Proteomes" id="UP000002385"/>
    </source>
</evidence>
<dbReference type="Gene3D" id="3.30.70.1230">
    <property type="entry name" value="Nucleotide cyclase"/>
    <property type="match status" value="1"/>
</dbReference>
<dbReference type="Pfam" id="PF00211">
    <property type="entry name" value="Guanylate_cyc"/>
    <property type="match status" value="1"/>
</dbReference>
<dbReference type="PANTHER" id="PTHR43081:SF1">
    <property type="entry name" value="ADENYLATE CYCLASE, TERMINAL-DIFFERENTIATION SPECIFIC"/>
    <property type="match status" value="1"/>
</dbReference>
<keyword evidence="1" id="KW-0472">Membrane</keyword>
<accession>B7KQC3</accession>
<evidence type="ECO:0000259" key="2">
    <source>
        <dbReference type="PROSITE" id="PS50125"/>
    </source>
</evidence>
<keyword evidence="1" id="KW-0812">Transmembrane</keyword>
<proteinExistence type="predicted"/>
<feature type="transmembrane region" description="Helical" evidence="1">
    <location>
        <begin position="121"/>
        <end position="137"/>
    </location>
</feature>
<dbReference type="InterPro" id="IPR001054">
    <property type="entry name" value="A/G_cyclase"/>
</dbReference>
<reference evidence="4" key="1">
    <citation type="submission" date="2008-12" db="EMBL/GenBank/DDBJ databases">
        <title>Complete sequence of chromosome of Methylobacterium chloromethanicum CM4.</title>
        <authorList>
            <consortium name="US DOE Joint Genome Institute"/>
            <person name="Lucas S."/>
            <person name="Copeland A."/>
            <person name="Lapidus A."/>
            <person name="Glavina del Rio T."/>
            <person name="Dalin E."/>
            <person name="Tice H."/>
            <person name="Bruce D."/>
            <person name="Goodwin L."/>
            <person name="Pitluck S."/>
            <person name="Chertkov O."/>
            <person name="Brettin T."/>
            <person name="Detter J.C."/>
            <person name="Han C."/>
            <person name="Larimer F."/>
            <person name="Land M."/>
            <person name="Hauser L."/>
            <person name="Kyrpides N."/>
            <person name="Mikhailova N."/>
            <person name="Marx C."/>
            <person name="Richardson P."/>
        </authorList>
    </citation>
    <scope>NUCLEOTIDE SEQUENCE [LARGE SCALE GENOMIC DNA]</scope>
    <source>
        <strain evidence="4">CM4 / NCIMB 13688</strain>
    </source>
</reference>
<dbReference type="AlphaFoldDB" id="B7KQC3"/>
<dbReference type="PROSITE" id="PS51257">
    <property type="entry name" value="PROKAR_LIPOPROTEIN"/>
    <property type="match status" value="1"/>
</dbReference>
<keyword evidence="1" id="KW-1133">Transmembrane helix</keyword>
<dbReference type="PROSITE" id="PS50125">
    <property type="entry name" value="GUANYLATE_CYCLASE_2"/>
    <property type="match status" value="1"/>
</dbReference>
<feature type="transmembrane region" description="Helical" evidence="1">
    <location>
        <begin position="41"/>
        <end position="57"/>
    </location>
</feature>
<dbReference type="HOGENOM" id="CLU_055425_0_0_5"/>
<evidence type="ECO:0000256" key="1">
    <source>
        <dbReference type="SAM" id="Phobius"/>
    </source>
</evidence>
<organism evidence="3 4">
    <name type="scientific">Methylorubrum extorquens (strain CM4 / NCIMB 13688)</name>
    <name type="common">Methylobacterium extorquens</name>
    <dbReference type="NCBI Taxonomy" id="440085"/>
    <lineage>
        <taxon>Bacteria</taxon>
        <taxon>Pseudomonadati</taxon>
        <taxon>Pseudomonadota</taxon>
        <taxon>Alphaproteobacteria</taxon>
        <taxon>Hyphomicrobiales</taxon>
        <taxon>Methylobacteriaceae</taxon>
        <taxon>Methylorubrum</taxon>
    </lineage>
</organism>
<feature type="domain" description="Guanylate cyclase" evidence="2">
    <location>
        <begin position="163"/>
        <end position="292"/>
    </location>
</feature>
<protein>
    <submittedName>
        <fullName evidence="3">Putative adenylate/guanylate cyclase</fullName>
    </submittedName>
</protein>
<dbReference type="EMBL" id="CP001298">
    <property type="protein sequence ID" value="ACK82159.1"/>
    <property type="molecule type" value="Genomic_DNA"/>
</dbReference>
<reference evidence="3 4" key="2">
    <citation type="journal article" date="2012" name="J. Bacteriol.">
        <title>Complete genome sequences of six strains of the genus Methylobacterium.</title>
        <authorList>
            <person name="Marx C.J."/>
            <person name="Bringel F."/>
            <person name="Chistoserdova L."/>
            <person name="Moulin L."/>
            <person name="Farhan Ul Haque M."/>
            <person name="Fleischman D.E."/>
            <person name="Gruffaz C."/>
            <person name="Jourand P."/>
            <person name="Knief C."/>
            <person name="Lee M.C."/>
            <person name="Muller E.E."/>
            <person name="Nadalig T."/>
            <person name="Peyraud R."/>
            <person name="Roselli S."/>
            <person name="Russ L."/>
            <person name="Goodwin L.A."/>
            <person name="Ivanova N."/>
            <person name="Kyrpides N."/>
            <person name="Lajus A."/>
            <person name="Land M.L."/>
            <person name="Medigue C."/>
            <person name="Mikhailova N."/>
            <person name="Nolan M."/>
            <person name="Woyke T."/>
            <person name="Stolyar S."/>
            <person name="Vorholt J.A."/>
            <person name="Vuilleumier S."/>
        </authorList>
    </citation>
    <scope>NUCLEOTIDE SEQUENCE [LARGE SCALE GENOMIC DNA]</scope>
    <source>
        <strain evidence="4">CM4 / NCIMB 13688</strain>
    </source>
</reference>
<dbReference type="InterPro" id="IPR029787">
    <property type="entry name" value="Nucleotide_cyclase"/>
</dbReference>
<feature type="transmembrane region" description="Helical" evidence="1">
    <location>
        <begin position="12"/>
        <end position="35"/>
    </location>
</feature>
<dbReference type="GO" id="GO:0035556">
    <property type="term" value="P:intracellular signal transduction"/>
    <property type="evidence" value="ECO:0007669"/>
    <property type="project" value="InterPro"/>
</dbReference>
<evidence type="ECO:0000313" key="3">
    <source>
        <dbReference type="EMBL" id="ACK82159.1"/>
    </source>
</evidence>
<dbReference type="GO" id="GO:0004016">
    <property type="term" value="F:adenylate cyclase activity"/>
    <property type="evidence" value="ECO:0007669"/>
    <property type="project" value="UniProtKB-ARBA"/>
</dbReference>
<gene>
    <name evidence="3" type="ordered locus">Mchl_1274</name>
</gene>
<dbReference type="CDD" id="cd07302">
    <property type="entry name" value="CHD"/>
    <property type="match status" value="1"/>
</dbReference>
<sequence length="348" mass="38424">MKSWAAVAVARRTLPLFLAVAIFGACAGWVFAGAFETGRPFINTIYGMFFSLTLFLYERGKLLPGLRARVRRAATPIFFAATLLIFGCTFVVGTTVAGTVLWAVGIASTPILDVAPTAQKLTYAFVTAALLVAVLRMRDLIGPRMFMSFLLGRYHKPRREERVFLFLDLIGSTRFAEERGDLEAMLYLGHAFEVLARPVELYRGSIDDYVGDMALVTWRMGPDLKDAAPIRCLFTFLDQVERDAGEWRRRFGEAPRFRAALHCGPVMTGEVGVDRHKITYFGDVINTTSRLESLAKALGEPVVVSAELLARLGQLPEGVTATNLGRHSLRGRGEALEVVGLRRSIGED</sequence>
<name>B7KQC3_METC4</name>
<dbReference type="KEGG" id="mch:Mchl_1274"/>